<keyword evidence="1" id="KW-1133">Transmembrane helix</keyword>
<feature type="transmembrane region" description="Helical" evidence="1">
    <location>
        <begin position="12"/>
        <end position="34"/>
    </location>
</feature>
<keyword evidence="1" id="KW-0812">Transmembrane</keyword>
<evidence type="ECO:0008006" key="4">
    <source>
        <dbReference type="Google" id="ProtNLM"/>
    </source>
</evidence>
<reference evidence="2 3" key="1">
    <citation type="submission" date="2020-08" db="EMBL/GenBank/DDBJ databases">
        <title>Genomic Encyclopedia of Type Strains, Phase III (KMG-III): the genomes of soil and plant-associated and newly described type strains.</title>
        <authorList>
            <person name="Whitman W."/>
        </authorList>
    </citation>
    <scope>NUCLEOTIDE SEQUENCE [LARGE SCALE GENOMIC DNA]</scope>
    <source>
        <strain evidence="2 3">CECT 8799</strain>
    </source>
</reference>
<feature type="transmembrane region" description="Helical" evidence="1">
    <location>
        <begin position="202"/>
        <end position="224"/>
    </location>
</feature>
<sequence>MKVASLARKIHKWIFLFIGIQALLWVMSGFYMVVVNLDFIHGDHLVKNQNEPISILPAQLYPTEKLLQRFGTVESIALKSIQQRPHYVVHEANGAHLVDAISGTEIPPVDRATAISLAEYYFSGNQPAASAQLIEENPPSEIQSRPLPLWRIDFDDRFGTSFYIDPQTAQLVTRRHDYWRAFDFFWMLHIMDYEAREDVNNWLLRSVTLFSLTSVLAGFLLLFYSFGRRAGQKI</sequence>
<dbReference type="EMBL" id="JACHWZ010000027">
    <property type="protein sequence ID" value="MBB3063268.1"/>
    <property type="molecule type" value="Genomic_DNA"/>
</dbReference>
<dbReference type="RefSeq" id="WP_183463293.1">
    <property type="nucleotide sequence ID" value="NZ_JACHWZ010000027.1"/>
</dbReference>
<accession>A0A7W4ZAX9</accession>
<evidence type="ECO:0000313" key="3">
    <source>
        <dbReference type="Proteomes" id="UP000535937"/>
    </source>
</evidence>
<name>A0A7W4ZAX9_9GAMM</name>
<evidence type="ECO:0000256" key="1">
    <source>
        <dbReference type="SAM" id="Phobius"/>
    </source>
</evidence>
<proteinExistence type="predicted"/>
<gene>
    <name evidence="2" type="ORF">FHS09_004126</name>
</gene>
<dbReference type="AlphaFoldDB" id="A0A7W4ZAX9"/>
<organism evidence="2 3">
    <name type="scientific">Microbulbifer rhizosphaerae</name>
    <dbReference type="NCBI Taxonomy" id="1562603"/>
    <lineage>
        <taxon>Bacteria</taxon>
        <taxon>Pseudomonadati</taxon>
        <taxon>Pseudomonadota</taxon>
        <taxon>Gammaproteobacteria</taxon>
        <taxon>Cellvibrionales</taxon>
        <taxon>Microbulbiferaceae</taxon>
        <taxon>Microbulbifer</taxon>
    </lineage>
</organism>
<keyword evidence="3" id="KW-1185">Reference proteome</keyword>
<evidence type="ECO:0000313" key="2">
    <source>
        <dbReference type="EMBL" id="MBB3063268.1"/>
    </source>
</evidence>
<dbReference type="Proteomes" id="UP000535937">
    <property type="component" value="Unassembled WGS sequence"/>
</dbReference>
<protein>
    <recommendedName>
        <fullName evidence="4">PepSY-associated TM region</fullName>
    </recommendedName>
</protein>
<comment type="caution">
    <text evidence="2">The sequence shown here is derived from an EMBL/GenBank/DDBJ whole genome shotgun (WGS) entry which is preliminary data.</text>
</comment>
<keyword evidence="1" id="KW-0472">Membrane</keyword>